<gene>
    <name evidence="1" type="ORF">G7Y82_16370</name>
</gene>
<accession>A0A969WD50</accession>
<reference evidence="1" key="1">
    <citation type="submission" date="2020-03" db="EMBL/GenBank/DDBJ databases">
        <title>Solimonas marina sp. nov., isolated from deep seawater of the Pacific Ocean.</title>
        <authorList>
            <person name="Liu X."/>
            <person name="Lai Q."/>
            <person name="Sun F."/>
            <person name="Gai Y."/>
            <person name="Li G."/>
            <person name="Shao Z."/>
        </authorList>
    </citation>
    <scope>NUCLEOTIDE SEQUENCE</scope>
    <source>
        <strain evidence="1">C16B3</strain>
    </source>
</reference>
<name>A0A969WD50_9GAMM</name>
<evidence type="ECO:0000313" key="2">
    <source>
        <dbReference type="Proteomes" id="UP000653472"/>
    </source>
</evidence>
<comment type="caution">
    <text evidence="1">The sequence shown here is derived from an EMBL/GenBank/DDBJ whole genome shotgun (WGS) entry which is preliminary data.</text>
</comment>
<proteinExistence type="predicted"/>
<dbReference type="AlphaFoldDB" id="A0A969WD50"/>
<organism evidence="1 2">
    <name type="scientific">Solimonas marina</name>
    <dbReference type="NCBI Taxonomy" id="2714601"/>
    <lineage>
        <taxon>Bacteria</taxon>
        <taxon>Pseudomonadati</taxon>
        <taxon>Pseudomonadota</taxon>
        <taxon>Gammaproteobacteria</taxon>
        <taxon>Nevskiales</taxon>
        <taxon>Nevskiaceae</taxon>
        <taxon>Solimonas</taxon>
    </lineage>
</organism>
<dbReference type="RefSeq" id="WP_168149209.1">
    <property type="nucleotide sequence ID" value="NZ_JAAVXB010000010.1"/>
</dbReference>
<dbReference type="Proteomes" id="UP000653472">
    <property type="component" value="Unassembled WGS sequence"/>
</dbReference>
<evidence type="ECO:0000313" key="1">
    <source>
        <dbReference type="EMBL" id="NKF23890.1"/>
    </source>
</evidence>
<protein>
    <submittedName>
        <fullName evidence="1">Uncharacterized protein</fullName>
    </submittedName>
</protein>
<sequence>MEPATSWHDPRLISSQTGLLSLYPGPYSANKAEGMHQPRFHNAHIDLVKTINGPSGNVAFDYAVDAEPAQYAATRTIISQLMIPWFSSLLGLPKHVIYDAVVAGLYYYPATLTAVYDQIGTGDYLGAATTIAQQFRDDLASRGPIFNILADAAANLAIVRRLMVKRMVPYLNVAIVVADVTSVVSDTSKTLDDLATIPSKMRFDVEWEMHVEDIVPDGDTDSLLWLLSGSAMRMEGSGFFPAPALEDGSTALRVHIQNSTGPEEYLTPFAVDPDGTSIKFLGSDEVIGGIGSYAPGDSMDITATRVATTEEPDPPESNAMHYVWKEVSGSCDAGSNVSSVTVVGWEYFYSSQSMEDDLADTLDGMCN</sequence>
<keyword evidence="2" id="KW-1185">Reference proteome</keyword>
<dbReference type="EMBL" id="JAAVXB010000010">
    <property type="protein sequence ID" value="NKF23890.1"/>
    <property type="molecule type" value="Genomic_DNA"/>
</dbReference>